<dbReference type="AlphaFoldDB" id="A0A364Y1X9"/>
<keyword evidence="2" id="KW-1185">Reference proteome</keyword>
<dbReference type="RefSeq" id="WP_112747467.1">
    <property type="nucleotide sequence ID" value="NZ_QMFY01000006.1"/>
</dbReference>
<evidence type="ECO:0000313" key="2">
    <source>
        <dbReference type="Proteomes" id="UP000251889"/>
    </source>
</evidence>
<evidence type="ECO:0000313" key="1">
    <source>
        <dbReference type="EMBL" id="RAW00667.1"/>
    </source>
</evidence>
<reference evidence="1 2" key="1">
    <citation type="submission" date="2018-06" db="EMBL/GenBank/DDBJ databases">
        <title>Chryseolinea flavus sp. nov., a member of the phylum Bacteroidetes isolated from soil.</title>
        <authorList>
            <person name="Li Y."/>
            <person name="Wang J."/>
        </authorList>
    </citation>
    <scope>NUCLEOTIDE SEQUENCE [LARGE SCALE GENOMIC DNA]</scope>
    <source>
        <strain evidence="1 2">SDU1-6</strain>
    </source>
</reference>
<proteinExistence type="predicted"/>
<organism evidence="1 2">
    <name type="scientific">Pseudochryseolinea flava</name>
    <dbReference type="NCBI Taxonomy" id="2059302"/>
    <lineage>
        <taxon>Bacteria</taxon>
        <taxon>Pseudomonadati</taxon>
        <taxon>Bacteroidota</taxon>
        <taxon>Cytophagia</taxon>
        <taxon>Cytophagales</taxon>
        <taxon>Fulvivirgaceae</taxon>
        <taxon>Pseudochryseolinea</taxon>
    </lineage>
</organism>
<sequence>MEESFDQLMKAKFVKALLDTTHAFNLRRLEHVRVIEKGWAIVAEYRSAETKVELLFGPADWMIEMLVETKSTRYGIESLFEISMLRKWIGENPLPVKDERNIRQELEWNLKLYDTALPLLE</sequence>
<accession>A0A364Y1X9</accession>
<dbReference type="EMBL" id="QMFY01000006">
    <property type="protein sequence ID" value="RAW00667.1"/>
    <property type="molecule type" value="Genomic_DNA"/>
</dbReference>
<name>A0A364Y1X9_9BACT</name>
<protein>
    <submittedName>
        <fullName evidence="1">Uncharacterized protein</fullName>
    </submittedName>
</protein>
<gene>
    <name evidence="1" type="ORF">DQQ10_13845</name>
</gene>
<comment type="caution">
    <text evidence="1">The sequence shown here is derived from an EMBL/GenBank/DDBJ whole genome shotgun (WGS) entry which is preliminary data.</text>
</comment>
<dbReference type="Proteomes" id="UP000251889">
    <property type="component" value="Unassembled WGS sequence"/>
</dbReference>